<keyword evidence="6" id="KW-1185">Reference proteome</keyword>
<dbReference type="InterPro" id="IPR001190">
    <property type="entry name" value="SRCR"/>
</dbReference>
<name>A0ABY7G5V0_MYAAR</name>
<dbReference type="InterPro" id="IPR036772">
    <property type="entry name" value="SRCR-like_dom_sf"/>
</dbReference>
<sequence length="253" mass="27793">MKMSTIRFVIILAAVTTLSKADITSLEMKVEGLENLISSMQTFVLQDMILIKGKLANTDRKLEQLFDRIDNLQSTERVGGISEGDIEQISAKATQLIQDTFNYFGKNGEQLSSEMSSVAINISSQLDDRVGEVVIRLDNISLECVKSIGRLNNHNEKMMFLHRFDGIGIKHFHVLGARARLANATLYDTNGVQGRLEVNVNGEWGTVCNVNFDTSANPYGEADEETVSCRTLGAGFTKGLALPNIPFGQSMGP</sequence>
<keyword evidence="3" id="KW-0732">Signal</keyword>
<comment type="caution">
    <text evidence="2">Lacks conserved residue(s) required for the propagation of feature annotation.</text>
</comment>
<protein>
    <recommendedName>
        <fullName evidence="4">SRCR domain-containing protein</fullName>
    </recommendedName>
</protein>
<feature type="non-terminal residue" evidence="5">
    <location>
        <position position="253"/>
    </location>
</feature>
<feature type="domain" description="SRCR" evidence="4">
    <location>
        <begin position="179"/>
        <end position="253"/>
    </location>
</feature>
<dbReference type="Proteomes" id="UP001164746">
    <property type="component" value="Chromosome 16"/>
</dbReference>
<dbReference type="SUPFAM" id="SSF56487">
    <property type="entry name" value="SRCR-like"/>
    <property type="match status" value="1"/>
</dbReference>
<evidence type="ECO:0000256" key="1">
    <source>
        <dbReference type="ARBA" id="ARBA00023157"/>
    </source>
</evidence>
<evidence type="ECO:0000256" key="3">
    <source>
        <dbReference type="SAM" id="SignalP"/>
    </source>
</evidence>
<feature type="signal peptide" evidence="3">
    <location>
        <begin position="1"/>
        <end position="21"/>
    </location>
</feature>
<evidence type="ECO:0000313" key="6">
    <source>
        <dbReference type="Proteomes" id="UP001164746"/>
    </source>
</evidence>
<evidence type="ECO:0000313" key="5">
    <source>
        <dbReference type="EMBL" id="WAR29535.1"/>
    </source>
</evidence>
<feature type="chain" id="PRO_5047116042" description="SRCR domain-containing protein" evidence="3">
    <location>
        <begin position="22"/>
        <end position="253"/>
    </location>
</feature>
<gene>
    <name evidence="5" type="ORF">MAR_003103</name>
</gene>
<organism evidence="5 6">
    <name type="scientific">Mya arenaria</name>
    <name type="common">Soft-shell clam</name>
    <dbReference type="NCBI Taxonomy" id="6604"/>
    <lineage>
        <taxon>Eukaryota</taxon>
        <taxon>Metazoa</taxon>
        <taxon>Spiralia</taxon>
        <taxon>Lophotrochozoa</taxon>
        <taxon>Mollusca</taxon>
        <taxon>Bivalvia</taxon>
        <taxon>Autobranchia</taxon>
        <taxon>Heteroconchia</taxon>
        <taxon>Euheterodonta</taxon>
        <taxon>Imparidentia</taxon>
        <taxon>Neoheterodontei</taxon>
        <taxon>Myida</taxon>
        <taxon>Myoidea</taxon>
        <taxon>Myidae</taxon>
        <taxon>Mya</taxon>
    </lineage>
</organism>
<evidence type="ECO:0000256" key="2">
    <source>
        <dbReference type="PROSITE-ProRule" id="PRU00196"/>
    </source>
</evidence>
<evidence type="ECO:0000259" key="4">
    <source>
        <dbReference type="PROSITE" id="PS50287"/>
    </source>
</evidence>
<dbReference type="Gene3D" id="3.10.250.10">
    <property type="entry name" value="SRCR-like domain"/>
    <property type="match status" value="1"/>
</dbReference>
<keyword evidence="1" id="KW-1015">Disulfide bond</keyword>
<reference evidence="5" key="1">
    <citation type="submission" date="2022-11" db="EMBL/GenBank/DDBJ databases">
        <title>Centuries of genome instability and evolution in soft-shell clam transmissible cancer (bioRxiv).</title>
        <authorList>
            <person name="Hart S.F.M."/>
            <person name="Yonemitsu M.A."/>
            <person name="Giersch R.M."/>
            <person name="Beal B.F."/>
            <person name="Arriagada G."/>
            <person name="Davis B.W."/>
            <person name="Ostrander E.A."/>
            <person name="Goff S.P."/>
            <person name="Metzger M.J."/>
        </authorList>
    </citation>
    <scope>NUCLEOTIDE SEQUENCE</scope>
    <source>
        <strain evidence="5">MELC-2E11</strain>
        <tissue evidence="5">Siphon/mantle</tissue>
    </source>
</reference>
<dbReference type="PROSITE" id="PS50287">
    <property type="entry name" value="SRCR_2"/>
    <property type="match status" value="1"/>
</dbReference>
<proteinExistence type="predicted"/>
<accession>A0ABY7G5V0</accession>
<dbReference type="EMBL" id="CP111027">
    <property type="protein sequence ID" value="WAR29535.1"/>
    <property type="molecule type" value="Genomic_DNA"/>
</dbReference>